<dbReference type="Pfam" id="PF09754">
    <property type="entry name" value="PAC2"/>
    <property type="match status" value="1"/>
</dbReference>
<dbReference type="STRING" id="1227490.C479_12319"/>
<evidence type="ECO:0008006" key="4">
    <source>
        <dbReference type="Google" id="ProtNLM"/>
    </source>
</evidence>
<dbReference type="OrthoDB" id="35908at2157"/>
<keyword evidence="3" id="KW-1185">Reference proteome</keyword>
<dbReference type="InterPro" id="IPR019151">
    <property type="entry name" value="Proteasome_assmbl_chaperone_2"/>
</dbReference>
<dbReference type="PANTHER" id="PTHR35610">
    <property type="entry name" value="3-ISOPROPYLMALATE DEHYDRATASE-RELATED"/>
    <property type="match status" value="1"/>
</dbReference>
<dbReference type="EMBL" id="AOIQ01000019">
    <property type="protein sequence ID" value="ELZ08910.1"/>
    <property type="molecule type" value="Genomic_DNA"/>
</dbReference>
<dbReference type="Proteomes" id="UP000011560">
    <property type="component" value="Unassembled WGS sequence"/>
</dbReference>
<protein>
    <recommendedName>
        <fullName evidence="4">ATP-grasp superfamily enzyme</fullName>
    </recommendedName>
</protein>
<dbReference type="InterPro" id="IPR038389">
    <property type="entry name" value="PSMG2_sf"/>
</dbReference>
<accession>M0BDK7</accession>
<feature type="region of interest" description="Disordered" evidence="1">
    <location>
        <begin position="219"/>
        <end position="257"/>
    </location>
</feature>
<name>M0BDK7_9EURY</name>
<dbReference type="PATRIC" id="fig|1227490.4.peg.2510"/>
<dbReference type="SUPFAM" id="SSF159659">
    <property type="entry name" value="Cgl1923-like"/>
    <property type="match status" value="1"/>
</dbReference>
<evidence type="ECO:0000313" key="3">
    <source>
        <dbReference type="Proteomes" id="UP000011560"/>
    </source>
</evidence>
<feature type="compositionally biased region" description="Low complexity" evidence="1">
    <location>
        <begin position="223"/>
        <end position="239"/>
    </location>
</feature>
<proteinExistence type="predicted"/>
<dbReference type="RefSeq" id="WP_007702979.1">
    <property type="nucleotide sequence ID" value="NZ_AOIQ01000019.1"/>
</dbReference>
<dbReference type="AlphaFoldDB" id="M0BDK7"/>
<dbReference type="PANTHER" id="PTHR35610:SF8">
    <property type="entry name" value="3-ISOPROPYLMALATE DEHYDRATASE"/>
    <property type="match status" value="1"/>
</dbReference>
<organism evidence="2 3">
    <name type="scientific">Halovivax asiaticus JCM 14624</name>
    <dbReference type="NCBI Taxonomy" id="1227490"/>
    <lineage>
        <taxon>Archaea</taxon>
        <taxon>Methanobacteriati</taxon>
        <taxon>Methanobacteriota</taxon>
        <taxon>Stenosarchaea group</taxon>
        <taxon>Halobacteria</taxon>
        <taxon>Halobacteriales</taxon>
        <taxon>Natrialbaceae</taxon>
        <taxon>Halovivax</taxon>
    </lineage>
</organism>
<evidence type="ECO:0000313" key="2">
    <source>
        <dbReference type="EMBL" id="ELZ08910.1"/>
    </source>
</evidence>
<evidence type="ECO:0000256" key="1">
    <source>
        <dbReference type="SAM" id="MobiDB-lite"/>
    </source>
</evidence>
<sequence>MPADSSTTYEQLAELSGDEPTLIEGLPGHGLVASIAVDLLNDQLDLTHCGNVTSDTFPPVTTFDEGLVQDLVRVYGCGNPAVMTLQSDLTIPEKAYEPLSRCVIGDIAENIGRAIFIAAAPASSEEELGTVTAIATSEGVRDDLEAADIPIADERGVVGGVTGSLVRQCYQADVPAALLVVRAHPQLPDPRAAKSVVENALQPLVDFEVDTSPLDEQAEEIQQRMQQVASQFQQAQQAAGEGGEESSFRSKGSGMYQ</sequence>
<gene>
    <name evidence="2" type="ORF">C479_12319</name>
</gene>
<dbReference type="Gene3D" id="3.40.50.10900">
    <property type="entry name" value="PAC-like subunit"/>
    <property type="match status" value="1"/>
</dbReference>
<comment type="caution">
    <text evidence="2">The sequence shown here is derived from an EMBL/GenBank/DDBJ whole genome shotgun (WGS) entry which is preliminary data.</text>
</comment>
<reference evidence="2 3" key="1">
    <citation type="journal article" date="2014" name="PLoS Genet.">
        <title>Phylogenetically driven sequencing of extremely halophilic archaea reveals strategies for static and dynamic osmo-response.</title>
        <authorList>
            <person name="Becker E.A."/>
            <person name="Seitzer P.M."/>
            <person name="Tritt A."/>
            <person name="Larsen D."/>
            <person name="Krusor M."/>
            <person name="Yao A.I."/>
            <person name="Wu D."/>
            <person name="Madern D."/>
            <person name="Eisen J.A."/>
            <person name="Darling A.E."/>
            <person name="Facciotti M.T."/>
        </authorList>
    </citation>
    <scope>NUCLEOTIDE SEQUENCE [LARGE SCALE GENOMIC DNA]</scope>
    <source>
        <strain evidence="2 3">JCM 14624</strain>
    </source>
</reference>